<gene>
    <name evidence="1" type="ORF">SAMN06265368_3249</name>
</gene>
<dbReference type="Gene3D" id="3.40.50.12580">
    <property type="match status" value="1"/>
</dbReference>
<dbReference type="OrthoDB" id="7054426at2"/>
<organism evidence="1 2">
    <name type="scientific">Cohaesibacter gelatinilyticus</name>
    <dbReference type="NCBI Taxonomy" id="372072"/>
    <lineage>
        <taxon>Bacteria</taxon>
        <taxon>Pseudomonadati</taxon>
        <taxon>Pseudomonadota</taxon>
        <taxon>Alphaproteobacteria</taxon>
        <taxon>Hyphomicrobiales</taxon>
        <taxon>Cohaesibacteraceae</taxon>
    </lineage>
</organism>
<dbReference type="SUPFAM" id="SSF53756">
    <property type="entry name" value="UDP-Glycosyltransferase/glycogen phosphorylase"/>
    <property type="match status" value="1"/>
</dbReference>
<keyword evidence="2" id="KW-1185">Reference proteome</keyword>
<dbReference type="RefSeq" id="WP_097154528.1">
    <property type="nucleotide sequence ID" value="NZ_OBEL01000004.1"/>
</dbReference>
<protein>
    <submittedName>
        <fullName evidence="1">Uncharacterized protein</fullName>
    </submittedName>
</protein>
<name>A0A285PJ39_9HYPH</name>
<dbReference type="EMBL" id="OBEL01000004">
    <property type="protein sequence ID" value="SNZ20146.1"/>
    <property type="molecule type" value="Genomic_DNA"/>
</dbReference>
<evidence type="ECO:0000313" key="1">
    <source>
        <dbReference type="EMBL" id="SNZ20146.1"/>
    </source>
</evidence>
<proteinExistence type="predicted"/>
<dbReference type="Proteomes" id="UP000219439">
    <property type="component" value="Unassembled WGS sequence"/>
</dbReference>
<dbReference type="InterPro" id="IPR043148">
    <property type="entry name" value="TagF_C"/>
</dbReference>
<dbReference type="AlphaFoldDB" id="A0A285PJ39"/>
<evidence type="ECO:0000313" key="2">
    <source>
        <dbReference type="Proteomes" id="UP000219439"/>
    </source>
</evidence>
<accession>A0A285PJ39</accession>
<sequence>MQAPRHLESGHVYRHVYLVDSRARWSEASAQYDATQDLVLTYDLGLYKEIGQQEGVVHFIDYMCHRSVMEENNFRMYNFFYDWHYDASNEDIFTYKGIGFGFAFRIEVWNDYTTYVRTWLCLSCLKSISFDQIYLGSGLELVADVLNDIGLQYTRLTEVPEGKQSSYYFPSHRWMDEKLRSATWRKTVKQLLFMTVGTLTQLYDSFCRLFYTPKRIFVHEYHPTRALMAKLQDQPGKQVVQAHFTGGWKFKNLWRDRPIPVYGSVDVFDAEADKLCAKFLKHKSARLDLTTGNNIAEGASRVLLQRVRQILPRTLMALDCVMRYMDKNPLDLVVLIANIGVIPSLVHAVAEARGTPSYMIINGLLINPCMDEAKYATLINSYGPSIRDHYFRGMDNVIPIGDPRMDSYAESETKAIDRQSPTITIGASGFNSNDLNSYQAVEFAFLHDILQAVQMLVEAGTPKPKIIVKVRPNGYQEIYEQLVAEYFPGIVDVILDTVSIRELLDSTDLYISIYSQTLMEASCLGIPAIFHKRDHEFMYPPFDGQSEVVTTHSAKDVLRAIQDFMSSSDRFDAFLQRETLEKYIGPLDGKSLERNLKCVDRMLEEYPKNGISGIVSDYSVTVINADG</sequence>
<reference evidence="1 2" key="1">
    <citation type="submission" date="2017-09" db="EMBL/GenBank/DDBJ databases">
        <authorList>
            <person name="Ehlers B."/>
            <person name="Leendertz F.H."/>
        </authorList>
    </citation>
    <scope>NUCLEOTIDE SEQUENCE [LARGE SCALE GENOMIC DNA]</scope>
    <source>
        <strain evidence="1 2">DSM 18289</strain>
    </source>
</reference>